<feature type="transmembrane region" description="Helical" evidence="1">
    <location>
        <begin position="57"/>
        <end position="75"/>
    </location>
</feature>
<comment type="caution">
    <text evidence="2">The sequence shown here is derived from an EMBL/GenBank/DDBJ whole genome shotgun (WGS) entry which is preliminary data.</text>
</comment>
<dbReference type="AlphaFoldDB" id="T0IYZ7"/>
<accession>T0IYZ7</accession>
<keyword evidence="1" id="KW-0812">Transmembrane</keyword>
<name>T0IYZ7_9SPHN</name>
<keyword evidence="3" id="KW-1185">Reference proteome</keyword>
<keyword evidence="1" id="KW-0472">Membrane</keyword>
<evidence type="ECO:0000313" key="3">
    <source>
        <dbReference type="Proteomes" id="UP000015531"/>
    </source>
</evidence>
<reference evidence="2 3" key="1">
    <citation type="journal article" date="2013" name="Genome Announc.">
        <title>Draft Genome Sequence of Sphingobium lactosutens Strain DS20T, Isolated from a Hexachlorocyclohexane Dumpsite.</title>
        <authorList>
            <person name="Kumar R."/>
            <person name="Dwivedi V."/>
            <person name="Negi V."/>
            <person name="Khurana J.P."/>
            <person name="Lal R."/>
        </authorList>
    </citation>
    <scope>NUCLEOTIDE SEQUENCE [LARGE SCALE GENOMIC DNA]</scope>
    <source>
        <strain evidence="2 3">DS20</strain>
    </source>
</reference>
<proteinExistence type="predicted"/>
<dbReference type="Proteomes" id="UP000015531">
    <property type="component" value="Unassembled WGS sequence"/>
</dbReference>
<keyword evidence="1" id="KW-1133">Transmembrane helix</keyword>
<dbReference type="EMBL" id="ATDP01000089">
    <property type="protein sequence ID" value="EQB14879.1"/>
    <property type="molecule type" value="Genomic_DNA"/>
</dbReference>
<feature type="transmembrane region" description="Helical" evidence="1">
    <location>
        <begin position="29"/>
        <end position="50"/>
    </location>
</feature>
<sequence length="147" mass="16270">MMTRQVLFLAVLLLSTAYAFIRGGQPERIGAATLLGGASLTVVAASPLGIRFRGVETGILFIDLSLLGIFLWLSIRSTRFWPIWIAAMLGAEVIIHIALMVAPDVVPRTYMHALALWSWMGQLVLVTATWRHRMRLTRLGADAPWKA</sequence>
<feature type="transmembrane region" description="Helical" evidence="1">
    <location>
        <begin position="81"/>
        <end position="102"/>
    </location>
</feature>
<protein>
    <submittedName>
        <fullName evidence="2">Uncharacterized protein</fullName>
    </submittedName>
</protein>
<gene>
    <name evidence="2" type="ORF">RLDS_11970</name>
</gene>
<evidence type="ECO:0000313" key="2">
    <source>
        <dbReference type="EMBL" id="EQB14879.1"/>
    </source>
</evidence>
<evidence type="ECO:0000256" key="1">
    <source>
        <dbReference type="SAM" id="Phobius"/>
    </source>
</evidence>
<organism evidence="2 3">
    <name type="scientific">Sphingobium lactosutens DS20</name>
    <dbReference type="NCBI Taxonomy" id="1331060"/>
    <lineage>
        <taxon>Bacteria</taxon>
        <taxon>Pseudomonadati</taxon>
        <taxon>Pseudomonadota</taxon>
        <taxon>Alphaproteobacteria</taxon>
        <taxon>Sphingomonadales</taxon>
        <taxon>Sphingomonadaceae</taxon>
        <taxon>Sphingobium</taxon>
    </lineage>
</organism>
<dbReference type="eggNOG" id="ENOG5033GSG">
    <property type="taxonomic scope" value="Bacteria"/>
</dbReference>